<feature type="region of interest" description="Disordered" evidence="9">
    <location>
        <begin position="1211"/>
        <end position="1395"/>
    </location>
</feature>
<protein>
    <recommendedName>
        <fullName evidence="11">G-protein coupled receptors family 3 profile domain-containing protein</fullName>
    </recommendedName>
</protein>
<organism evidence="12 13">
    <name type="scientific">Linnemannia gamsii</name>
    <dbReference type="NCBI Taxonomy" id="64522"/>
    <lineage>
        <taxon>Eukaryota</taxon>
        <taxon>Fungi</taxon>
        <taxon>Fungi incertae sedis</taxon>
        <taxon>Mucoromycota</taxon>
        <taxon>Mortierellomycotina</taxon>
        <taxon>Mortierellomycetes</taxon>
        <taxon>Mortierellales</taxon>
        <taxon>Mortierellaceae</taxon>
        <taxon>Linnemannia</taxon>
    </lineage>
</organism>
<dbReference type="PROSITE" id="PS50259">
    <property type="entry name" value="G_PROTEIN_RECEP_F3_4"/>
    <property type="match status" value="1"/>
</dbReference>
<evidence type="ECO:0000256" key="7">
    <source>
        <dbReference type="ARBA" id="ARBA00023180"/>
    </source>
</evidence>
<reference evidence="12" key="1">
    <citation type="journal article" date="2020" name="Fungal Divers.">
        <title>Resolving the Mortierellaceae phylogeny through synthesis of multi-gene phylogenetics and phylogenomics.</title>
        <authorList>
            <person name="Vandepol N."/>
            <person name="Liber J."/>
            <person name="Desiro A."/>
            <person name="Na H."/>
            <person name="Kennedy M."/>
            <person name="Barry K."/>
            <person name="Grigoriev I.V."/>
            <person name="Miller A.N."/>
            <person name="O'Donnell K."/>
            <person name="Stajich J.E."/>
            <person name="Bonito G."/>
        </authorList>
    </citation>
    <scope>NUCLEOTIDE SEQUENCE</scope>
    <source>
        <strain evidence="12">NVP60</strain>
    </source>
</reference>
<evidence type="ECO:0000313" key="12">
    <source>
        <dbReference type="EMBL" id="KAG0322404.1"/>
    </source>
</evidence>
<dbReference type="InterPro" id="IPR028082">
    <property type="entry name" value="Peripla_BP_I"/>
</dbReference>
<feature type="compositionally biased region" description="Low complexity" evidence="9">
    <location>
        <begin position="860"/>
        <end position="874"/>
    </location>
</feature>
<evidence type="ECO:0000256" key="4">
    <source>
        <dbReference type="ARBA" id="ARBA00023040"/>
    </source>
</evidence>
<gene>
    <name evidence="12" type="ORF">BGZ97_006791</name>
</gene>
<feature type="compositionally biased region" description="Basic and acidic residues" evidence="9">
    <location>
        <begin position="877"/>
        <end position="886"/>
    </location>
</feature>
<feature type="transmembrane region" description="Helical" evidence="10">
    <location>
        <begin position="505"/>
        <end position="526"/>
    </location>
</feature>
<keyword evidence="2 10" id="KW-0812">Transmembrane</keyword>
<dbReference type="GO" id="GO:0004965">
    <property type="term" value="F:G protein-coupled GABA receptor activity"/>
    <property type="evidence" value="ECO:0007669"/>
    <property type="project" value="InterPro"/>
</dbReference>
<evidence type="ECO:0000256" key="5">
    <source>
        <dbReference type="ARBA" id="ARBA00023136"/>
    </source>
</evidence>
<feature type="transmembrane region" description="Helical" evidence="10">
    <location>
        <begin position="551"/>
        <end position="571"/>
    </location>
</feature>
<feature type="region of interest" description="Disordered" evidence="9">
    <location>
        <begin position="817"/>
        <end position="886"/>
    </location>
</feature>
<dbReference type="OrthoDB" id="5597995at2759"/>
<dbReference type="GO" id="GO:0038039">
    <property type="term" value="C:G protein-coupled receptor heterodimeric complex"/>
    <property type="evidence" value="ECO:0007669"/>
    <property type="project" value="TreeGrafter"/>
</dbReference>
<feature type="compositionally biased region" description="Gly residues" evidence="9">
    <location>
        <begin position="667"/>
        <end position="677"/>
    </location>
</feature>
<feature type="compositionally biased region" description="Polar residues" evidence="9">
    <location>
        <begin position="1292"/>
        <end position="1313"/>
    </location>
</feature>
<feature type="compositionally biased region" description="Polar residues" evidence="9">
    <location>
        <begin position="1058"/>
        <end position="1067"/>
    </location>
</feature>
<feature type="compositionally biased region" description="Low complexity" evidence="9">
    <location>
        <begin position="1262"/>
        <end position="1277"/>
    </location>
</feature>
<feature type="compositionally biased region" description="Basic residues" evidence="9">
    <location>
        <begin position="1383"/>
        <end position="1393"/>
    </location>
</feature>
<keyword evidence="13" id="KW-1185">Reference proteome</keyword>
<feature type="compositionally biased region" description="Polar residues" evidence="9">
    <location>
        <begin position="1327"/>
        <end position="1349"/>
    </location>
</feature>
<evidence type="ECO:0000313" key="13">
    <source>
        <dbReference type="Proteomes" id="UP000823405"/>
    </source>
</evidence>
<feature type="transmembrane region" description="Helical" evidence="10">
    <location>
        <begin position="615"/>
        <end position="637"/>
    </location>
</feature>
<feature type="domain" description="G-protein coupled receptors family 3 profile" evidence="11">
    <location>
        <begin position="504"/>
        <end position="643"/>
    </location>
</feature>
<dbReference type="EMBL" id="JAAAIN010000030">
    <property type="protein sequence ID" value="KAG0322404.1"/>
    <property type="molecule type" value="Genomic_DNA"/>
</dbReference>
<feature type="compositionally biased region" description="Low complexity" evidence="9">
    <location>
        <begin position="1041"/>
        <end position="1057"/>
    </location>
</feature>
<evidence type="ECO:0000256" key="10">
    <source>
        <dbReference type="SAM" id="Phobius"/>
    </source>
</evidence>
<feature type="compositionally biased region" description="Polar residues" evidence="9">
    <location>
        <begin position="1083"/>
        <end position="1094"/>
    </location>
</feature>
<feature type="compositionally biased region" description="Gly residues" evidence="9">
    <location>
        <begin position="1097"/>
        <end position="1106"/>
    </location>
</feature>
<sequence>MWNPDPKTLRLGILLSLNTPSTQREATMVRKAISTIRMAVNDINEDRIIPGLNMSIVIRDSQDPSLYTPMGGSAAISGAVKLIGAKVGGVIGDIKSDLTKYEALMSSSVQIPQCSFASVSTTLSDVVSYPFFYRTIPTIIVMLDALLDVIRSMGWRRISLIYDINSLGWSGREYFSARAQKLGIYILAYQPLSTAGVPFDPTYASVKDRIRSSQSRIQVLIATGTNQSGLLREMKEAGFFGPEYAWVTANDISSQLRQDPDVKAYDGLIMVDNGWKLSGYAPYDDFLSKWMRLNPVDYPGAGDPNLENNEGMAYSCVMMLAYAYRDLIEQDIPNPADRNAQAPLVQDIIAGNRARDLKVSKIYSQKAYRGPSGPITLDKNGDRKEGSYVALSMQNGVSVHFGVIFSGNYTFIRVPFFKDDHPNFPKDAPPWTIQNPRWNNASGIVFGTLFIIGVTLTLISAVLVFYFRDNIVIKASRSLTIKNYRVYRIFNSVTVVNQAFRTRLLLRWMALALFLCVVPATVEVIVDTPEPDMINIRSIQWIRCRADQSEVWWAVASSIIPAILISFGVFLAFKTRNVVFLWNEAKQISLVLYNVLFFTIIIVISQLFPLEMYPATFYVSLVGTYFVSLLALAVLFLPKFWNIWKNLHKPWADDLHPSNRSQQRLSGGIGRPGGGGGGAGVLGRMPDDFRTAPTLVSRQAGAATTTAAAARMGMSMGVGIGDDDNNHLGQHLEVDPSATDSIVAPVTNLAAPTDVETKDKSSKHRRSFAIASMHLGGGGAAHTQLDGNPLGAWMNARIPRQGSDAAAVEEKCGTFMRTRQHSSGLEDVEDGGGGGISGSPGENEAMNENVDGGSADVAEGSQGRRSRIGQSSISVDTPREHNKHNHVEFAENSAGLEEGGIGGAPMEGQETDVDLREPLRTAVLAERTFGSSISGAQRMFLLPIRVLKSRITSLLSHWCMATLILIPEAHAFLAVNSTDGRSTSYLMLSMKQVQDEHEPTIRVTTCYAGTLLIRFSSQSRLDGWMNLFSEQDLQWLAARSSSTSSSGSNPPYTSGYSGNMSGANGSANEMRRRSVAPDPNLDFINTQTLSSFDPSSGNGGVGGGGNSDMAMMMNGGGPAGHTGRDRGNRLLASDDESQQRSSWASQIGTGSSRFWNRKVSPKLTSGASSQTTYDSYNNDHHVYHNGYLQDHNNNHGGEVDEDEFATPRWSRAGGEWTSTDSNMSNSGPVGRQSRKPIKFGGVSEAVAEDREGEAESPERDQQAGAAAATAPQIETTQVNERSPTHEVDMTGAGNSATGFDGSNQSLRSGSTANGHFGDTLLPPVLNLDSSPRSTSVHAPSLHSNQSSIHSLARPVAQQQFGTEDDDDDSDDLYDPEFGIGGNGRRRRNRRKLPSRLLTTQKNPAIIPSAAFGAHTDHPWECRWPWVESDNARDQS</sequence>
<dbReference type="PANTHER" id="PTHR10519:SF20">
    <property type="entry name" value="G-PROTEIN COUPLED RECEPTOR 156-RELATED"/>
    <property type="match status" value="1"/>
</dbReference>
<evidence type="ECO:0000256" key="3">
    <source>
        <dbReference type="ARBA" id="ARBA00022989"/>
    </source>
</evidence>
<feature type="transmembrane region" description="Helical" evidence="10">
    <location>
        <begin position="591"/>
        <end position="609"/>
    </location>
</feature>
<feature type="transmembrane region" description="Helical" evidence="10">
    <location>
        <begin position="954"/>
        <end position="975"/>
    </location>
</feature>
<keyword evidence="6" id="KW-0675">Receptor</keyword>
<keyword evidence="4" id="KW-0297">G-protein coupled receptor</keyword>
<comment type="caution">
    <text evidence="12">The sequence shown here is derived from an EMBL/GenBank/DDBJ whole genome shotgun (WGS) entry which is preliminary data.</text>
</comment>
<dbReference type="InterPro" id="IPR017978">
    <property type="entry name" value="GPCR_3_C"/>
</dbReference>
<comment type="subcellular location">
    <subcellularLocation>
        <location evidence="1">Membrane</location>
        <topology evidence="1">Multi-pass membrane protein</topology>
    </subcellularLocation>
</comment>
<feature type="region of interest" description="Disordered" evidence="9">
    <location>
        <begin position="658"/>
        <end position="677"/>
    </location>
</feature>
<proteinExistence type="predicted"/>
<dbReference type="Gene3D" id="3.40.50.2300">
    <property type="match status" value="2"/>
</dbReference>
<feature type="region of interest" description="Disordered" evidence="9">
    <location>
        <begin position="1041"/>
        <end position="1148"/>
    </location>
</feature>
<evidence type="ECO:0000256" key="1">
    <source>
        <dbReference type="ARBA" id="ARBA00004141"/>
    </source>
</evidence>
<keyword evidence="8" id="KW-0807">Transducer</keyword>
<name>A0A9P6RN94_9FUNG</name>
<evidence type="ECO:0000256" key="9">
    <source>
        <dbReference type="SAM" id="MobiDB-lite"/>
    </source>
</evidence>
<keyword evidence="3 10" id="KW-1133">Transmembrane helix</keyword>
<feature type="compositionally biased region" description="Polar residues" evidence="9">
    <location>
        <begin position="1216"/>
        <end position="1227"/>
    </location>
</feature>
<evidence type="ECO:0000256" key="6">
    <source>
        <dbReference type="ARBA" id="ARBA00023170"/>
    </source>
</evidence>
<dbReference type="Pfam" id="PF00003">
    <property type="entry name" value="7tm_3"/>
    <property type="match status" value="1"/>
</dbReference>
<evidence type="ECO:0000256" key="8">
    <source>
        <dbReference type="ARBA" id="ARBA00023224"/>
    </source>
</evidence>
<keyword evidence="7" id="KW-0325">Glycoprotein</keyword>
<accession>A0A9P6RN94</accession>
<feature type="compositionally biased region" description="Acidic residues" evidence="9">
    <location>
        <begin position="1362"/>
        <end position="1374"/>
    </location>
</feature>
<dbReference type="Pfam" id="PF01094">
    <property type="entry name" value="ANF_receptor"/>
    <property type="match status" value="1"/>
</dbReference>
<dbReference type="PANTHER" id="PTHR10519">
    <property type="entry name" value="GABA-B RECEPTOR"/>
    <property type="match status" value="1"/>
</dbReference>
<feature type="compositionally biased region" description="Polar residues" evidence="9">
    <location>
        <begin position="1139"/>
        <end position="1148"/>
    </location>
</feature>
<keyword evidence="5 10" id="KW-0472">Membrane</keyword>
<dbReference type="InterPro" id="IPR002455">
    <property type="entry name" value="GPCR3_GABA-B"/>
</dbReference>
<dbReference type="GO" id="GO:0007214">
    <property type="term" value="P:gamma-aminobutyric acid signaling pathway"/>
    <property type="evidence" value="ECO:0007669"/>
    <property type="project" value="TreeGrafter"/>
</dbReference>
<dbReference type="SUPFAM" id="SSF53822">
    <property type="entry name" value="Periplasmic binding protein-like I"/>
    <property type="match status" value="1"/>
</dbReference>
<dbReference type="InterPro" id="IPR001828">
    <property type="entry name" value="ANF_lig-bd_rcpt"/>
</dbReference>
<evidence type="ECO:0000256" key="2">
    <source>
        <dbReference type="ARBA" id="ARBA00022692"/>
    </source>
</evidence>
<dbReference type="Proteomes" id="UP000823405">
    <property type="component" value="Unassembled WGS sequence"/>
</dbReference>
<evidence type="ECO:0000259" key="11">
    <source>
        <dbReference type="PROSITE" id="PS50259"/>
    </source>
</evidence>
<feature type="transmembrane region" description="Helical" evidence="10">
    <location>
        <begin position="444"/>
        <end position="467"/>
    </location>
</feature>